<gene>
    <name evidence="2" type="ORF">DAPPUDRAFT_336381</name>
</gene>
<evidence type="ECO:0000259" key="1">
    <source>
        <dbReference type="PROSITE" id="PS51827"/>
    </source>
</evidence>
<proteinExistence type="predicted"/>
<dbReference type="PhylomeDB" id="E9HZK6"/>
<organism evidence="2 3">
    <name type="scientific">Daphnia pulex</name>
    <name type="common">Water flea</name>
    <dbReference type="NCBI Taxonomy" id="6669"/>
    <lineage>
        <taxon>Eukaryota</taxon>
        <taxon>Metazoa</taxon>
        <taxon>Ecdysozoa</taxon>
        <taxon>Arthropoda</taxon>
        <taxon>Crustacea</taxon>
        <taxon>Branchiopoda</taxon>
        <taxon>Diplostraca</taxon>
        <taxon>Cladocera</taxon>
        <taxon>Anomopoda</taxon>
        <taxon>Daphniidae</taxon>
        <taxon>Daphnia</taxon>
    </lineage>
</organism>
<feature type="domain" description="XRN2-binding (XTBD)" evidence="1">
    <location>
        <begin position="357"/>
        <end position="445"/>
    </location>
</feature>
<dbReference type="PANTHER" id="PTHR48430:SF1">
    <property type="entry name" value="PARTNER OF XRN-2 PROTEIN 1"/>
    <property type="match status" value="1"/>
</dbReference>
<evidence type="ECO:0000313" key="3">
    <source>
        <dbReference type="Proteomes" id="UP000000305"/>
    </source>
</evidence>
<dbReference type="InParanoid" id="E9HZK6"/>
<sequence length="468" mass="54494">MPTQSGGFVKSSGGVIGNVNFFQEPAGVHYQNPGHLYYSVDNGSENFVLIMMRKDHDEIESGLGLEPARIKKLSKIQQGCVVYTWKKFRKTDVILDGKLIASAQNNFRKLSRERAFDNLLRSQYRIVLIKEHYVSGVEEFVLKYTSSSTINHAERHVGFQEMGFGDDGKFFNLTVCFTLQMKNFLENFISQNSNDILVFSNDLSWKQKNIVCKLAHSLNLDATKIGQRPDTRVHVKQIKCSTKLMDLFWIMYQVLEEEDDYLIFQGPFIPKSMFDKLRDTIHENERKILDYLKEKNKLDFEIHIVQEIEHNGSILANFSTTNKKKINKHKAFDLFTSVLGYFCVNLKMNRNQRQPPIGNSRKLFEPDDQWRLRKSFMERMKGKMLSNKSLLRLADKLVNVELLGLEFAHSLNLDATKIGQRPDTRVHVKQMKCSTKLMDLFWIMYQVLEEEDDYLIFQGTSLIYPNNF</sequence>
<dbReference type="AlphaFoldDB" id="E9HZK6"/>
<dbReference type="HOGENOM" id="CLU_584318_0_0_1"/>
<dbReference type="Proteomes" id="UP000000305">
    <property type="component" value="Unassembled WGS sequence"/>
</dbReference>
<dbReference type="PROSITE" id="PS51827">
    <property type="entry name" value="XTBD"/>
    <property type="match status" value="1"/>
</dbReference>
<accession>E9HZK6</accession>
<dbReference type="EMBL" id="GL733364">
    <property type="protein sequence ID" value="EFX62824.1"/>
    <property type="molecule type" value="Genomic_DNA"/>
</dbReference>
<name>E9HZK6_DAPPU</name>
<protein>
    <recommendedName>
        <fullName evidence="1">XRN2-binding (XTBD) domain-containing protein</fullName>
    </recommendedName>
</protein>
<reference evidence="2 3" key="1">
    <citation type="journal article" date="2011" name="Science">
        <title>The ecoresponsive genome of Daphnia pulex.</title>
        <authorList>
            <person name="Colbourne J.K."/>
            <person name="Pfrender M.E."/>
            <person name="Gilbert D."/>
            <person name="Thomas W.K."/>
            <person name="Tucker A."/>
            <person name="Oakley T.H."/>
            <person name="Tokishita S."/>
            <person name="Aerts A."/>
            <person name="Arnold G.J."/>
            <person name="Basu M.K."/>
            <person name="Bauer D.J."/>
            <person name="Caceres C.E."/>
            <person name="Carmel L."/>
            <person name="Casola C."/>
            <person name="Choi J.H."/>
            <person name="Detter J.C."/>
            <person name="Dong Q."/>
            <person name="Dusheyko S."/>
            <person name="Eads B.D."/>
            <person name="Frohlich T."/>
            <person name="Geiler-Samerotte K.A."/>
            <person name="Gerlach D."/>
            <person name="Hatcher P."/>
            <person name="Jogdeo S."/>
            <person name="Krijgsveld J."/>
            <person name="Kriventseva E.V."/>
            <person name="Kultz D."/>
            <person name="Laforsch C."/>
            <person name="Lindquist E."/>
            <person name="Lopez J."/>
            <person name="Manak J.R."/>
            <person name="Muller J."/>
            <person name="Pangilinan J."/>
            <person name="Patwardhan R.P."/>
            <person name="Pitluck S."/>
            <person name="Pritham E.J."/>
            <person name="Rechtsteiner A."/>
            <person name="Rho M."/>
            <person name="Rogozin I.B."/>
            <person name="Sakarya O."/>
            <person name="Salamov A."/>
            <person name="Schaack S."/>
            <person name="Shapiro H."/>
            <person name="Shiga Y."/>
            <person name="Skalitzky C."/>
            <person name="Smith Z."/>
            <person name="Souvorov A."/>
            <person name="Sung W."/>
            <person name="Tang Z."/>
            <person name="Tsuchiya D."/>
            <person name="Tu H."/>
            <person name="Vos H."/>
            <person name="Wang M."/>
            <person name="Wolf Y.I."/>
            <person name="Yamagata H."/>
            <person name="Yamada T."/>
            <person name="Ye Y."/>
            <person name="Shaw J.R."/>
            <person name="Andrews J."/>
            <person name="Crease T.J."/>
            <person name="Tang H."/>
            <person name="Lucas S.M."/>
            <person name="Robertson H.M."/>
            <person name="Bork P."/>
            <person name="Koonin E.V."/>
            <person name="Zdobnov E.M."/>
            <person name="Grigoriev I.V."/>
            <person name="Lynch M."/>
            <person name="Boore J.L."/>
        </authorList>
    </citation>
    <scope>NUCLEOTIDE SEQUENCE [LARGE SCALE GENOMIC DNA]</scope>
</reference>
<dbReference type="GO" id="GO:0005634">
    <property type="term" value="C:nucleus"/>
    <property type="evidence" value="ECO:0000318"/>
    <property type="project" value="GO_Central"/>
</dbReference>
<dbReference type="InterPro" id="IPR021859">
    <property type="entry name" value="XTBD"/>
</dbReference>
<dbReference type="KEGG" id="dpx:DAPPUDRAFT_336381"/>
<dbReference type="PANTHER" id="PTHR48430">
    <property type="entry name" value="PARTNER OF XRN-2 PROTEIN 1"/>
    <property type="match status" value="1"/>
</dbReference>
<dbReference type="OrthoDB" id="2359216at2759"/>
<dbReference type="Pfam" id="PF11952">
    <property type="entry name" value="XTBD"/>
    <property type="match status" value="1"/>
</dbReference>
<keyword evidence="3" id="KW-1185">Reference proteome</keyword>
<evidence type="ECO:0000313" key="2">
    <source>
        <dbReference type="EMBL" id="EFX62824.1"/>
    </source>
</evidence>